<dbReference type="SUPFAM" id="SSF51735">
    <property type="entry name" value="NAD(P)-binding Rossmann-fold domains"/>
    <property type="match status" value="1"/>
</dbReference>
<evidence type="ECO:0000313" key="6">
    <source>
        <dbReference type="Proteomes" id="UP000006701"/>
    </source>
</evidence>
<dbReference type="CDD" id="cd08249">
    <property type="entry name" value="enoyl_reductase_like"/>
    <property type="match status" value="1"/>
</dbReference>
<dbReference type="InterPro" id="IPR020843">
    <property type="entry name" value="ER"/>
</dbReference>
<dbReference type="InterPro" id="IPR047122">
    <property type="entry name" value="Trans-enoyl_RdTase-like"/>
</dbReference>
<comment type="similarity">
    <text evidence="1">Belongs to the zinc-containing alcohol dehydrogenase family.</text>
</comment>
<dbReference type="Proteomes" id="UP000006701">
    <property type="component" value="Unassembled WGS sequence"/>
</dbReference>
<dbReference type="EMBL" id="DS027056">
    <property type="protein sequence ID" value="EAW10009.1"/>
    <property type="molecule type" value="Genomic_DNA"/>
</dbReference>
<sequence>MTTVSTYITTSHVDERSFHRHLYVNKALESTVIERVEVAAEIQHKPIQNALLLRGIGEQYTLVDNHAIPTLTHKDEILIKVKAIGLNPIDWKGPLYNFGIPSLPWVNGRDLAGEVVQVSDGCTRLRTGDIVLVPSTDYRDIRKAAFQEYAVATHFNAARIPSRKSVHASASLGVAFVAAALALGVSLGLDFGHVSRSQGPDLTHTVAQVDQSEIPADIEEECFSSAPEQERLKPGEWLAIWGASTTTGYIVLQIAKRAGLRVICVADVARHGARLHAAGADFLIDRHDTERAVEIIRGVTGGKLRYAIDIVGRETSTLLQRTLDASVHGDGSHAHLLGLTGLPKEKDSNIIYHTVPIKLFHTSPAVGEAIVTWLEELLRSETLQLPDIILAEGGLGGINASLKLLQKGEASGKRIVMDIEK</sequence>
<dbReference type="SMART" id="SM00829">
    <property type="entry name" value="PKS_ER"/>
    <property type="match status" value="1"/>
</dbReference>
<evidence type="ECO:0000256" key="1">
    <source>
        <dbReference type="ARBA" id="ARBA00008072"/>
    </source>
</evidence>
<keyword evidence="3" id="KW-0472">Membrane</keyword>
<evidence type="ECO:0000259" key="4">
    <source>
        <dbReference type="SMART" id="SM00829"/>
    </source>
</evidence>
<dbReference type="Pfam" id="PF00107">
    <property type="entry name" value="ADH_zinc_N"/>
    <property type="match status" value="1"/>
</dbReference>
<dbReference type="InterPro" id="IPR052585">
    <property type="entry name" value="Lipid_raft_assoc_Zn_ADH"/>
</dbReference>
<evidence type="ECO:0000256" key="3">
    <source>
        <dbReference type="SAM" id="Phobius"/>
    </source>
</evidence>
<dbReference type="InterPro" id="IPR013154">
    <property type="entry name" value="ADH-like_N"/>
</dbReference>
<keyword evidence="3" id="KW-0812">Transmembrane</keyword>
<feature type="domain" description="Enoyl reductase (ER)" evidence="4">
    <location>
        <begin position="55"/>
        <end position="416"/>
    </location>
</feature>
<dbReference type="eggNOG" id="KOG1198">
    <property type="taxonomic scope" value="Eukaryota"/>
</dbReference>
<dbReference type="AlphaFoldDB" id="A1CLI5"/>
<evidence type="ECO:0000256" key="2">
    <source>
        <dbReference type="ARBA" id="ARBA00023002"/>
    </source>
</evidence>
<dbReference type="Pfam" id="PF08240">
    <property type="entry name" value="ADH_N"/>
    <property type="match status" value="1"/>
</dbReference>
<dbReference type="GeneID" id="4702694"/>
<dbReference type="InterPro" id="IPR011032">
    <property type="entry name" value="GroES-like_sf"/>
</dbReference>
<proteinExistence type="inferred from homology"/>
<dbReference type="VEuPathDB" id="FungiDB:ACLA_042310"/>
<name>A1CLI5_ASPCL</name>
<evidence type="ECO:0000313" key="5">
    <source>
        <dbReference type="EMBL" id="EAW10009.1"/>
    </source>
</evidence>
<dbReference type="PANTHER" id="PTHR43482">
    <property type="entry name" value="PROTEIN AST1-RELATED"/>
    <property type="match status" value="1"/>
</dbReference>
<dbReference type="Gene3D" id="3.40.50.720">
    <property type="entry name" value="NAD(P)-binding Rossmann-like Domain"/>
    <property type="match status" value="1"/>
</dbReference>
<dbReference type="HOGENOM" id="CLU_026673_16_2_1"/>
<dbReference type="GO" id="GO:0016651">
    <property type="term" value="F:oxidoreductase activity, acting on NAD(P)H"/>
    <property type="evidence" value="ECO:0007669"/>
    <property type="project" value="InterPro"/>
</dbReference>
<dbReference type="InterPro" id="IPR036291">
    <property type="entry name" value="NAD(P)-bd_dom_sf"/>
</dbReference>
<reference evidence="5 6" key="1">
    <citation type="journal article" date="2008" name="PLoS Genet.">
        <title>Genomic islands in the pathogenic filamentous fungus Aspergillus fumigatus.</title>
        <authorList>
            <person name="Fedorova N.D."/>
            <person name="Khaldi N."/>
            <person name="Joardar V.S."/>
            <person name="Maiti R."/>
            <person name="Amedeo P."/>
            <person name="Anderson M.J."/>
            <person name="Crabtree J."/>
            <person name="Silva J.C."/>
            <person name="Badger J.H."/>
            <person name="Albarraq A."/>
            <person name="Angiuoli S."/>
            <person name="Bussey H."/>
            <person name="Bowyer P."/>
            <person name="Cotty P.J."/>
            <person name="Dyer P.S."/>
            <person name="Egan A."/>
            <person name="Galens K."/>
            <person name="Fraser-Liggett C.M."/>
            <person name="Haas B.J."/>
            <person name="Inman J.M."/>
            <person name="Kent R."/>
            <person name="Lemieux S."/>
            <person name="Malavazi I."/>
            <person name="Orvis J."/>
            <person name="Roemer T."/>
            <person name="Ronning C.M."/>
            <person name="Sundaram J.P."/>
            <person name="Sutton G."/>
            <person name="Turner G."/>
            <person name="Venter J.C."/>
            <person name="White O.R."/>
            <person name="Whitty B.R."/>
            <person name="Youngman P."/>
            <person name="Wolfe K.H."/>
            <person name="Goldman G.H."/>
            <person name="Wortman J.R."/>
            <person name="Jiang B."/>
            <person name="Denning D.W."/>
            <person name="Nierman W.C."/>
        </authorList>
    </citation>
    <scope>NUCLEOTIDE SEQUENCE [LARGE SCALE GENOMIC DNA]</scope>
    <source>
        <strain evidence="6">ATCC 1007 / CBS 513.65 / DSM 816 / NCTC 3887 / NRRL 1</strain>
    </source>
</reference>
<dbReference type="OrthoDB" id="10257049at2759"/>
<feature type="transmembrane region" description="Helical" evidence="3">
    <location>
        <begin position="168"/>
        <end position="189"/>
    </location>
</feature>
<protein>
    <submittedName>
        <fullName evidence="5">Oxidoreductase, zinc-binding dehydrogenase family, putative</fullName>
    </submittedName>
</protein>
<keyword evidence="3" id="KW-1133">Transmembrane helix</keyword>
<dbReference type="InterPro" id="IPR013149">
    <property type="entry name" value="ADH-like_C"/>
</dbReference>
<dbReference type="PANTHER" id="PTHR43482:SF2">
    <property type="entry name" value="ZINC-BINDING DEHYDROGENASE FAMILY, PUTATIVE (AFU_ORTHOLOGUE AFUA_3G15030)-RELATED"/>
    <property type="match status" value="1"/>
</dbReference>
<organism evidence="5 6">
    <name type="scientific">Aspergillus clavatus (strain ATCC 1007 / CBS 513.65 / DSM 816 / NCTC 3887 / NRRL 1 / QM 1276 / 107)</name>
    <dbReference type="NCBI Taxonomy" id="344612"/>
    <lineage>
        <taxon>Eukaryota</taxon>
        <taxon>Fungi</taxon>
        <taxon>Dikarya</taxon>
        <taxon>Ascomycota</taxon>
        <taxon>Pezizomycotina</taxon>
        <taxon>Eurotiomycetes</taxon>
        <taxon>Eurotiomycetidae</taxon>
        <taxon>Eurotiales</taxon>
        <taxon>Aspergillaceae</taxon>
        <taxon>Aspergillus</taxon>
        <taxon>Aspergillus subgen. Fumigati</taxon>
    </lineage>
</organism>
<dbReference type="RefSeq" id="XP_001271435.1">
    <property type="nucleotide sequence ID" value="XM_001271434.1"/>
</dbReference>
<dbReference type="OMA" id="IDWKGPA"/>
<accession>A1CLI5</accession>
<gene>
    <name evidence="5" type="ORF">ACLA_042310</name>
</gene>
<dbReference type="SUPFAM" id="SSF50129">
    <property type="entry name" value="GroES-like"/>
    <property type="match status" value="1"/>
</dbReference>
<keyword evidence="2" id="KW-0560">Oxidoreductase</keyword>
<keyword evidence="6" id="KW-1185">Reference proteome</keyword>
<dbReference type="Gene3D" id="3.90.180.10">
    <property type="entry name" value="Medium-chain alcohol dehydrogenases, catalytic domain"/>
    <property type="match status" value="1"/>
</dbReference>
<dbReference type="KEGG" id="act:ACLA_042310"/>